<reference evidence="1" key="1">
    <citation type="journal article" date="2020" name="Stud. Mycol.">
        <title>101 Dothideomycetes genomes: a test case for predicting lifestyles and emergence of pathogens.</title>
        <authorList>
            <person name="Haridas S."/>
            <person name="Albert R."/>
            <person name="Binder M."/>
            <person name="Bloem J."/>
            <person name="Labutti K."/>
            <person name="Salamov A."/>
            <person name="Andreopoulos B."/>
            <person name="Baker S."/>
            <person name="Barry K."/>
            <person name="Bills G."/>
            <person name="Bluhm B."/>
            <person name="Cannon C."/>
            <person name="Castanera R."/>
            <person name="Culley D."/>
            <person name="Daum C."/>
            <person name="Ezra D."/>
            <person name="Gonzalez J."/>
            <person name="Henrissat B."/>
            <person name="Kuo A."/>
            <person name="Liang C."/>
            <person name="Lipzen A."/>
            <person name="Lutzoni F."/>
            <person name="Magnuson J."/>
            <person name="Mondo S."/>
            <person name="Nolan M."/>
            <person name="Ohm R."/>
            <person name="Pangilinan J."/>
            <person name="Park H.-J."/>
            <person name="Ramirez L."/>
            <person name="Alfaro M."/>
            <person name="Sun H."/>
            <person name="Tritt A."/>
            <person name="Yoshinaga Y."/>
            <person name="Zwiers L.-H."/>
            <person name="Turgeon B."/>
            <person name="Goodwin S."/>
            <person name="Spatafora J."/>
            <person name="Crous P."/>
            <person name="Grigoriev I."/>
        </authorList>
    </citation>
    <scope>NUCLEOTIDE SEQUENCE</scope>
    <source>
        <strain evidence="1">CBS 116005</strain>
    </source>
</reference>
<dbReference type="EMBL" id="ML995808">
    <property type="protein sequence ID" value="KAF2774358.1"/>
    <property type="molecule type" value="Genomic_DNA"/>
</dbReference>
<evidence type="ECO:0000313" key="2">
    <source>
        <dbReference type="Proteomes" id="UP000799436"/>
    </source>
</evidence>
<name>A0A6G1LPJ2_9PEZI</name>
<organism evidence="1 2">
    <name type="scientific">Teratosphaeria nubilosa</name>
    <dbReference type="NCBI Taxonomy" id="161662"/>
    <lineage>
        <taxon>Eukaryota</taxon>
        <taxon>Fungi</taxon>
        <taxon>Dikarya</taxon>
        <taxon>Ascomycota</taxon>
        <taxon>Pezizomycotina</taxon>
        <taxon>Dothideomycetes</taxon>
        <taxon>Dothideomycetidae</taxon>
        <taxon>Mycosphaerellales</taxon>
        <taxon>Teratosphaeriaceae</taxon>
        <taxon>Teratosphaeria</taxon>
    </lineage>
</organism>
<protein>
    <recommendedName>
        <fullName evidence="3">F-box domain-containing protein</fullName>
    </recommendedName>
</protein>
<proteinExistence type="predicted"/>
<accession>A0A6G1LPJ2</accession>
<keyword evidence="2" id="KW-1185">Reference proteome</keyword>
<gene>
    <name evidence="1" type="ORF">EJ03DRAFT_322949</name>
</gene>
<dbReference type="OrthoDB" id="10371825at2759"/>
<evidence type="ECO:0008006" key="3">
    <source>
        <dbReference type="Google" id="ProtNLM"/>
    </source>
</evidence>
<sequence length="258" mass="28685">MAEKQSCDAMQAPGLRILPAELRNVIYELVLSDMAPSVIDIYHRRIRLPDQPLLQVDRTTYSESHQMFKAYAATRTTVEVSNFDFQQLIKFLTSASCISRKTGDKYLHIGIRITNIRDSDEVESNVHRWSRYVDEQDEPSGLGSAAPRVATLHGFRLTYSVCLDGLDGHLQRLLWVDRALGTYGRGLPAIDEIVDAIEVACRRSGELRAARLAMKQEEEAKAAAGVNSGRDRMGQNGKGRRALTYAQVVKGSVGSLSC</sequence>
<dbReference type="Proteomes" id="UP000799436">
    <property type="component" value="Unassembled WGS sequence"/>
</dbReference>
<evidence type="ECO:0000313" key="1">
    <source>
        <dbReference type="EMBL" id="KAF2774358.1"/>
    </source>
</evidence>
<dbReference type="AlphaFoldDB" id="A0A6G1LPJ2"/>